<dbReference type="InterPro" id="IPR006016">
    <property type="entry name" value="UspA"/>
</dbReference>
<dbReference type="Pfam" id="PF00582">
    <property type="entry name" value="Usp"/>
    <property type="match status" value="2"/>
</dbReference>
<gene>
    <name evidence="5" type="ORF">ACFPCV_04895</name>
</gene>
<dbReference type="PRINTS" id="PR01438">
    <property type="entry name" value="UNVRSLSTRESS"/>
</dbReference>
<protein>
    <submittedName>
        <fullName evidence="5">Universal stress protein</fullName>
    </submittedName>
</protein>
<dbReference type="Gene3D" id="3.40.50.620">
    <property type="entry name" value="HUPs"/>
    <property type="match status" value="2"/>
</dbReference>
<dbReference type="Proteomes" id="UP001595859">
    <property type="component" value="Unassembled WGS sequence"/>
</dbReference>
<dbReference type="InterPro" id="IPR014729">
    <property type="entry name" value="Rossmann-like_a/b/a_fold"/>
</dbReference>
<evidence type="ECO:0000313" key="5">
    <source>
        <dbReference type="EMBL" id="MFC4852833.1"/>
    </source>
</evidence>
<reference evidence="6" key="1">
    <citation type="journal article" date="2019" name="Int. J. Syst. Evol. Microbiol.">
        <title>The Global Catalogue of Microorganisms (GCM) 10K type strain sequencing project: providing services to taxonomists for standard genome sequencing and annotation.</title>
        <authorList>
            <consortium name="The Broad Institute Genomics Platform"/>
            <consortium name="The Broad Institute Genome Sequencing Center for Infectious Disease"/>
            <person name="Wu L."/>
            <person name="Ma J."/>
        </authorList>
    </citation>
    <scope>NUCLEOTIDE SEQUENCE [LARGE SCALE GENOMIC DNA]</scope>
    <source>
        <strain evidence="6">ZS-22-S1</strain>
    </source>
</reference>
<dbReference type="PANTHER" id="PTHR46268">
    <property type="entry name" value="STRESS RESPONSE PROTEIN NHAX"/>
    <property type="match status" value="1"/>
</dbReference>
<keyword evidence="3" id="KW-0067">ATP-binding</keyword>
<evidence type="ECO:0000259" key="4">
    <source>
        <dbReference type="Pfam" id="PF00582"/>
    </source>
</evidence>
<comment type="similarity">
    <text evidence="1">Belongs to the universal stress protein A family.</text>
</comment>
<evidence type="ECO:0000256" key="3">
    <source>
        <dbReference type="ARBA" id="ARBA00022840"/>
    </source>
</evidence>
<comment type="caution">
    <text evidence="5">The sequence shown here is derived from an EMBL/GenBank/DDBJ whole genome shotgun (WGS) entry which is preliminary data.</text>
</comment>
<proteinExistence type="inferred from homology"/>
<dbReference type="RefSeq" id="WP_378054786.1">
    <property type="nucleotide sequence ID" value="NZ_JBHSIS010000002.1"/>
</dbReference>
<dbReference type="EMBL" id="JBHSIS010000002">
    <property type="protein sequence ID" value="MFC4852833.1"/>
    <property type="molecule type" value="Genomic_DNA"/>
</dbReference>
<accession>A0ABV9RU18</accession>
<dbReference type="PANTHER" id="PTHR46268:SF27">
    <property type="entry name" value="UNIVERSAL STRESS PROTEIN RV2623"/>
    <property type="match status" value="1"/>
</dbReference>
<evidence type="ECO:0000256" key="2">
    <source>
        <dbReference type="ARBA" id="ARBA00022741"/>
    </source>
</evidence>
<evidence type="ECO:0000256" key="1">
    <source>
        <dbReference type="ARBA" id="ARBA00008791"/>
    </source>
</evidence>
<evidence type="ECO:0000313" key="6">
    <source>
        <dbReference type="Proteomes" id="UP001595859"/>
    </source>
</evidence>
<feature type="domain" description="UspA" evidence="4">
    <location>
        <begin position="8"/>
        <end position="145"/>
    </location>
</feature>
<organism evidence="5 6">
    <name type="scientific">Actinophytocola glycyrrhizae</name>
    <dbReference type="NCBI Taxonomy" id="2044873"/>
    <lineage>
        <taxon>Bacteria</taxon>
        <taxon>Bacillati</taxon>
        <taxon>Actinomycetota</taxon>
        <taxon>Actinomycetes</taxon>
        <taxon>Pseudonocardiales</taxon>
        <taxon>Pseudonocardiaceae</taxon>
    </lineage>
</organism>
<keyword evidence="6" id="KW-1185">Reference proteome</keyword>
<dbReference type="InterPro" id="IPR006015">
    <property type="entry name" value="Universal_stress_UspA"/>
</dbReference>
<dbReference type="SUPFAM" id="SSF52402">
    <property type="entry name" value="Adenine nucleotide alpha hydrolases-like"/>
    <property type="match status" value="2"/>
</dbReference>
<sequence>MARQGHQHRVVVGVDGSESALHAVRWAAEEAERRGAALRLVSAFRLPFRYRAGVVEIDSLRTLLRAEHRRQLVDAGSAATAAAPGLRPEPELVDGVPVDTLVRESSEASLLVLGTRGLGGFAGLLVGSTSVALAGRTHCPLVVVRDADEPGTGAPVVVGVDGTPVGEAAIGFAFEQASARDSELVAVHSWTDPAVLNALAGGALMADYGMLEEQATVLLAERLAGWQERYPDVRVTRHVVRDHPTRTLLHFADGAQLVVVGSRGRGGFAGLVLGSTSQHLLHHAPCPVAVVRTPRSD</sequence>
<keyword evidence="2" id="KW-0547">Nucleotide-binding</keyword>
<feature type="domain" description="UspA" evidence="4">
    <location>
        <begin position="156"/>
        <end position="292"/>
    </location>
</feature>
<name>A0ABV9RU18_9PSEU</name>